<dbReference type="STRING" id="1300347.I601_0636"/>
<dbReference type="InterPro" id="IPR002347">
    <property type="entry name" value="SDR_fam"/>
</dbReference>
<protein>
    <submittedName>
        <fullName evidence="3">3-alpha-(Or 20-beta)-hydroxysteroid dehydrogenase</fullName>
        <ecNumber evidence="3">1.1.1.53</ecNumber>
    </submittedName>
</protein>
<organism evidence="3 4">
    <name type="scientific">Nocardioides dokdonensis FR1436</name>
    <dbReference type="NCBI Taxonomy" id="1300347"/>
    <lineage>
        <taxon>Bacteria</taxon>
        <taxon>Bacillati</taxon>
        <taxon>Actinomycetota</taxon>
        <taxon>Actinomycetes</taxon>
        <taxon>Propionibacteriales</taxon>
        <taxon>Nocardioidaceae</taxon>
        <taxon>Nocardioides</taxon>
    </lineage>
</organism>
<dbReference type="KEGG" id="ndk:I601_0636"/>
<accession>A0A1A9GFN7</accession>
<sequence>MTAPLVDLTGKVALITGAARGQGAAEAALFVELGATVVLTDVLGDEVQEVARGLGERATAHVHDTGSGAAWRTVAETVRADHGRLDVLVNNAGIYRTGDIVEWPEDELRALFDINLIGPLLGLQAMVPLMPRGSSVVNVASISGLRGHGGALPYATSKWGLRGASRSAARELGPRGIRVNCVCPGSVDTPMIASSTMDLSHLPVPRRGTAHEVAAMVAFLASDASAYTTGADFVVDGGATA</sequence>
<evidence type="ECO:0000256" key="1">
    <source>
        <dbReference type="ARBA" id="ARBA00006484"/>
    </source>
</evidence>
<dbReference type="RefSeq" id="WP_068106331.1">
    <property type="nucleotide sequence ID" value="NZ_CP015079.1"/>
</dbReference>
<reference evidence="3 4" key="1">
    <citation type="submission" date="2016-03" db="EMBL/GenBank/DDBJ databases">
        <title>Complete genome sequence of a soil Actinobacterium, Nocardioides dokdonensis FR1436.</title>
        <authorList>
            <person name="Kwon S.-K."/>
            <person name="Kim K."/>
            <person name="Kim J.F."/>
        </authorList>
    </citation>
    <scope>NUCLEOTIDE SEQUENCE [LARGE SCALE GENOMIC DNA]</scope>
    <source>
        <strain evidence="3 4">FR1436</strain>
    </source>
</reference>
<dbReference type="EC" id="1.1.1.53" evidence="3"/>
<evidence type="ECO:0000313" key="4">
    <source>
        <dbReference type="Proteomes" id="UP000077868"/>
    </source>
</evidence>
<proteinExistence type="inferred from homology"/>
<evidence type="ECO:0000256" key="2">
    <source>
        <dbReference type="ARBA" id="ARBA00023002"/>
    </source>
</evidence>
<dbReference type="PRINTS" id="PR00081">
    <property type="entry name" value="GDHRDH"/>
</dbReference>
<dbReference type="InterPro" id="IPR036291">
    <property type="entry name" value="NAD(P)-bd_dom_sf"/>
</dbReference>
<gene>
    <name evidence="3" type="primary">fabG3_2</name>
    <name evidence="3" type="ORF">I601_0636</name>
</gene>
<keyword evidence="4" id="KW-1185">Reference proteome</keyword>
<name>A0A1A9GFN7_9ACTN</name>
<dbReference type="PATRIC" id="fig|1300347.3.peg.641"/>
<dbReference type="PRINTS" id="PR00080">
    <property type="entry name" value="SDRFAMILY"/>
</dbReference>
<dbReference type="SUPFAM" id="SSF51735">
    <property type="entry name" value="NAD(P)-binding Rossmann-fold domains"/>
    <property type="match status" value="1"/>
</dbReference>
<dbReference type="AlphaFoldDB" id="A0A1A9GFN7"/>
<dbReference type="PANTHER" id="PTHR42760">
    <property type="entry name" value="SHORT-CHAIN DEHYDROGENASES/REDUCTASES FAMILY MEMBER"/>
    <property type="match status" value="1"/>
</dbReference>
<dbReference type="PANTHER" id="PTHR42760:SF133">
    <property type="entry name" value="3-OXOACYL-[ACYL-CARRIER-PROTEIN] REDUCTASE"/>
    <property type="match status" value="1"/>
</dbReference>
<dbReference type="Pfam" id="PF13561">
    <property type="entry name" value="adh_short_C2"/>
    <property type="match status" value="1"/>
</dbReference>
<keyword evidence="2 3" id="KW-0560">Oxidoreductase</keyword>
<evidence type="ECO:0000313" key="3">
    <source>
        <dbReference type="EMBL" id="ANH37088.1"/>
    </source>
</evidence>
<dbReference type="EMBL" id="CP015079">
    <property type="protein sequence ID" value="ANH37088.1"/>
    <property type="molecule type" value="Genomic_DNA"/>
</dbReference>
<dbReference type="FunFam" id="3.40.50.720:FF:000084">
    <property type="entry name" value="Short-chain dehydrogenase reductase"/>
    <property type="match status" value="1"/>
</dbReference>
<dbReference type="GO" id="GO:0047044">
    <property type="term" value="F:androstan-3-alpha,17-beta-diol dehydrogenase (NAD+) activity"/>
    <property type="evidence" value="ECO:0007669"/>
    <property type="project" value="UniProtKB-EC"/>
</dbReference>
<dbReference type="Gene3D" id="3.40.50.720">
    <property type="entry name" value="NAD(P)-binding Rossmann-like Domain"/>
    <property type="match status" value="1"/>
</dbReference>
<comment type="similarity">
    <text evidence="1">Belongs to the short-chain dehydrogenases/reductases (SDR) family.</text>
</comment>
<dbReference type="Proteomes" id="UP000077868">
    <property type="component" value="Chromosome"/>
</dbReference>
<dbReference type="OrthoDB" id="3542748at2"/>